<dbReference type="Pfam" id="PF00440">
    <property type="entry name" value="TetR_N"/>
    <property type="match status" value="1"/>
</dbReference>
<dbReference type="InterPro" id="IPR050109">
    <property type="entry name" value="HTH-type_TetR-like_transc_reg"/>
</dbReference>
<dbReference type="Proteomes" id="UP000019666">
    <property type="component" value="Unassembled WGS sequence"/>
</dbReference>
<evidence type="ECO:0000256" key="2">
    <source>
        <dbReference type="PROSITE-ProRule" id="PRU00335"/>
    </source>
</evidence>
<dbReference type="AlphaFoldDB" id="A0A017HVF4"/>
<organism evidence="4 5">
    <name type="scientific">Rubellimicrobium mesophilum DSM 19309</name>
    <dbReference type="NCBI Taxonomy" id="442562"/>
    <lineage>
        <taxon>Bacteria</taxon>
        <taxon>Pseudomonadati</taxon>
        <taxon>Pseudomonadota</taxon>
        <taxon>Alphaproteobacteria</taxon>
        <taxon>Rhodobacterales</taxon>
        <taxon>Roseobacteraceae</taxon>
        <taxon>Rubellimicrobium</taxon>
    </lineage>
</organism>
<dbReference type="InterPro" id="IPR009057">
    <property type="entry name" value="Homeodomain-like_sf"/>
</dbReference>
<evidence type="ECO:0000259" key="3">
    <source>
        <dbReference type="PROSITE" id="PS50977"/>
    </source>
</evidence>
<dbReference type="STRING" id="442562.Rumeso_00296"/>
<reference evidence="4 5" key="1">
    <citation type="submission" date="2013-02" db="EMBL/GenBank/DDBJ databases">
        <authorList>
            <person name="Fiebig A."/>
            <person name="Goeker M."/>
            <person name="Klenk H.-P.P."/>
        </authorList>
    </citation>
    <scope>NUCLEOTIDE SEQUENCE [LARGE SCALE GENOMIC DNA]</scope>
    <source>
        <strain evidence="4 5">DSM 19309</strain>
    </source>
</reference>
<dbReference type="SUPFAM" id="SSF46689">
    <property type="entry name" value="Homeodomain-like"/>
    <property type="match status" value="1"/>
</dbReference>
<dbReference type="RefSeq" id="WP_037277773.1">
    <property type="nucleotide sequence ID" value="NZ_KK088537.1"/>
</dbReference>
<keyword evidence="5" id="KW-1185">Reference proteome</keyword>
<dbReference type="SUPFAM" id="SSF48498">
    <property type="entry name" value="Tetracyclin repressor-like, C-terminal domain"/>
    <property type="match status" value="1"/>
</dbReference>
<protein>
    <submittedName>
        <fullName evidence="4">Transcriptional regulator, TetR family</fullName>
    </submittedName>
</protein>
<keyword evidence="1 2" id="KW-0238">DNA-binding</keyword>
<proteinExistence type="predicted"/>
<dbReference type="PRINTS" id="PR00455">
    <property type="entry name" value="HTHTETR"/>
</dbReference>
<evidence type="ECO:0000313" key="4">
    <source>
        <dbReference type="EMBL" id="EYD78113.1"/>
    </source>
</evidence>
<dbReference type="PANTHER" id="PTHR30055:SF200">
    <property type="entry name" value="HTH-TYPE TRANSCRIPTIONAL REPRESSOR BDCR"/>
    <property type="match status" value="1"/>
</dbReference>
<dbReference type="GO" id="GO:0003700">
    <property type="term" value="F:DNA-binding transcription factor activity"/>
    <property type="evidence" value="ECO:0007669"/>
    <property type="project" value="TreeGrafter"/>
</dbReference>
<accession>A0A017HVF4</accession>
<dbReference type="PATRIC" id="fig|442562.3.peg.295"/>
<dbReference type="OrthoDB" id="9787680at2"/>
<evidence type="ECO:0000313" key="5">
    <source>
        <dbReference type="Proteomes" id="UP000019666"/>
    </source>
</evidence>
<feature type="DNA-binding region" description="H-T-H motif" evidence="2">
    <location>
        <begin position="29"/>
        <end position="48"/>
    </location>
</feature>
<gene>
    <name evidence="4" type="ORF">Rumeso_00296</name>
</gene>
<dbReference type="InterPro" id="IPR036271">
    <property type="entry name" value="Tet_transcr_reg_TetR-rel_C_sf"/>
</dbReference>
<dbReference type="Gene3D" id="1.10.357.10">
    <property type="entry name" value="Tetracycline Repressor, domain 2"/>
    <property type="match status" value="1"/>
</dbReference>
<dbReference type="HOGENOM" id="CLU_069356_23_1_5"/>
<dbReference type="PROSITE" id="PS50977">
    <property type="entry name" value="HTH_TETR_2"/>
    <property type="match status" value="1"/>
</dbReference>
<evidence type="ECO:0000256" key="1">
    <source>
        <dbReference type="ARBA" id="ARBA00023125"/>
    </source>
</evidence>
<comment type="caution">
    <text evidence="4">The sequence shown here is derived from an EMBL/GenBank/DDBJ whole genome shotgun (WGS) entry which is preliminary data.</text>
</comment>
<dbReference type="PANTHER" id="PTHR30055">
    <property type="entry name" value="HTH-TYPE TRANSCRIPTIONAL REGULATOR RUTR"/>
    <property type="match status" value="1"/>
</dbReference>
<sequence length="195" mass="21201">MPKIPVDTRERILRTAAKLFYGKGIRSTGVDAIAEKAGVTKRTLYYHFRSKDDLIAAYLEARDHPNRILFAKWFADAEGTLPDKVRALFTHLEAAARHPRWNGCGFLKTAAELAALPGHPAIKVAARHKAGVEAWLAETLASKGVHDARGLARQIVILMDGAFSSMLVHRDPGYFEAAGRAAASLVGSQQVGMGD</sequence>
<dbReference type="EMBL" id="AOSK01000014">
    <property type="protein sequence ID" value="EYD78113.1"/>
    <property type="molecule type" value="Genomic_DNA"/>
</dbReference>
<dbReference type="InterPro" id="IPR001647">
    <property type="entry name" value="HTH_TetR"/>
</dbReference>
<name>A0A017HVF4_9RHOB</name>
<dbReference type="GO" id="GO:0000976">
    <property type="term" value="F:transcription cis-regulatory region binding"/>
    <property type="evidence" value="ECO:0007669"/>
    <property type="project" value="TreeGrafter"/>
</dbReference>
<feature type="domain" description="HTH tetR-type" evidence="3">
    <location>
        <begin position="6"/>
        <end position="66"/>
    </location>
</feature>